<dbReference type="SUPFAM" id="SSF160443">
    <property type="entry name" value="SMR domain-like"/>
    <property type="match status" value="1"/>
</dbReference>
<feature type="compositionally biased region" description="Basic and acidic residues" evidence="1">
    <location>
        <begin position="28"/>
        <end position="39"/>
    </location>
</feature>
<comment type="caution">
    <text evidence="3">The sequence shown here is derived from an EMBL/GenBank/DDBJ whole genome shotgun (WGS) entry which is preliminary data.</text>
</comment>
<dbReference type="InterPro" id="IPR002625">
    <property type="entry name" value="Smr_dom"/>
</dbReference>
<evidence type="ECO:0000256" key="1">
    <source>
        <dbReference type="SAM" id="MobiDB-lite"/>
    </source>
</evidence>
<dbReference type="AlphaFoldDB" id="A0A3B9IJ49"/>
<dbReference type="PANTHER" id="PTHR35562">
    <property type="entry name" value="DNA ENDONUCLEASE SMRA-RELATED"/>
    <property type="match status" value="1"/>
</dbReference>
<sequence>MPARPPRTGDQDALRPDPEAEARLFERAMRSEDVAERSSLRGPDLPSVHATAAAGDEQGVAPATRRRAAAVPPPAPQARPVPRSARGISRGELDLFGSAMSDVKPLPGHAVAVPPPPPPLPPVPELPGTMVAAAVPGPASSGRRPAAPEPLQALTGKAFDGLDRRSQARLRRGAMPVEAMLDLHGHGREVARGMLVDFIARSHARGLRCVLVITGKGGPRPQPVVRRRGMAVPETPEPPREPWATNPAGVIRSELPRWLNEPETRSKVLAFTQARQMHGGFGAAYILLKRER</sequence>
<proteinExistence type="predicted"/>
<dbReference type="PROSITE" id="PS50828">
    <property type="entry name" value="SMR"/>
    <property type="match status" value="1"/>
</dbReference>
<dbReference type="Gene3D" id="3.30.1370.110">
    <property type="match status" value="1"/>
</dbReference>
<dbReference type="PANTHER" id="PTHR35562:SF2">
    <property type="entry name" value="DNA ENDONUCLEASE SMRA-RELATED"/>
    <property type="match status" value="1"/>
</dbReference>
<reference evidence="3 4" key="1">
    <citation type="journal article" date="2018" name="Nat. Biotechnol.">
        <title>A standardized bacterial taxonomy based on genome phylogeny substantially revises the tree of life.</title>
        <authorList>
            <person name="Parks D.H."/>
            <person name="Chuvochina M."/>
            <person name="Waite D.W."/>
            <person name="Rinke C."/>
            <person name="Skarshewski A."/>
            <person name="Chaumeil P.A."/>
            <person name="Hugenholtz P."/>
        </authorList>
    </citation>
    <scope>NUCLEOTIDE SEQUENCE [LARGE SCALE GENOMIC DNA]</scope>
    <source>
        <strain evidence="3">UBA8739</strain>
    </source>
</reference>
<dbReference type="InterPro" id="IPR036063">
    <property type="entry name" value="Smr_dom_sf"/>
</dbReference>
<organism evidence="3 4">
    <name type="scientific">Tistrella mobilis</name>
    <dbReference type="NCBI Taxonomy" id="171437"/>
    <lineage>
        <taxon>Bacteria</taxon>
        <taxon>Pseudomonadati</taxon>
        <taxon>Pseudomonadota</taxon>
        <taxon>Alphaproteobacteria</taxon>
        <taxon>Geminicoccales</taxon>
        <taxon>Geminicoccaceae</taxon>
        <taxon>Tistrella</taxon>
    </lineage>
</organism>
<evidence type="ECO:0000313" key="3">
    <source>
        <dbReference type="EMBL" id="HAE47825.1"/>
    </source>
</evidence>
<name>A0A3B9IJ49_9PROT</name>
<accession>A0A3B9IJ49</accession>
<gene>
    <name evidence="3" type="ORF">DCK97_10435</name>
</gene>
<protein>
    <recommendedName>
        <fullName evidence="2">Smr domain-containing protein</fullName>
    </recommendedName>
</protein>
<evidence type="ECO:0000313" key="4">
    <source>
        <dbReference type="Proteomes" id="UP000257706"/>
    </source>
</evidence>
<evidence type="ECO:0000259" key="2">
    <source>
        <dbReference type="PROSITE" id="PS50828"/>
    </source>
</evidence>
<dbReference type="Pfam" id="PF01713">
    <property type="entry name" value="Smr"/>
    <property type="match status" value="1"/>
</dbReference>
<feature type="domain" description="Smr" evidence="2">
    <location>
        <begin position="181"/>
        <end position="289"/>
    </location>
</feature>
<dbReference type="Proteomes" id="UP000257706">
    <property type="component" value="Unassembled WGS sequence"/>
</dbReference>
<dbReference type="EMBL" id="DMAI01000159">
    <property type="protein sequence ID" value="HAE47825.1"/>
    <property type="molecule type" value="Genomic_DNA"/>
</dbReference>
<feature type="region of interest" description="Disordered" evidence="1">
    <location>
        <begin position="28"/>
        <end position="87"/>
    </location>
</feature>